<keyword evidence="2" id="KW-1185">Reference proteome</keyword>
<evidence type="ECO:0000313" key="1">
    <source>
        <dbReference type="EMBL" id="KAF6835553.1"/>
    </source>
</evidence>
<sequence length="261" mass="29012">MARQTPHLLNKGQLRRVQDCADENAKLADCWKCDGVVIVAVEPSGAHLGPRSETFDYKPAVVLDILSPAANPLPGSEISTHHPTRHVCTKAMIVLPPPNPRQSFRPRPGSWRWGSREDFSMYIGGAKDKLQEIFGRLGADYPSMCIASHDLRDSLSALRNFGIEPPETAILVDLVKVLEHQSRHENRGISEELRKYTDDNITVRNGRCDRRSWPLTGQGHYGMPNAALLEVLGPSAGGCRRNKTEKEDIALRRIAKRAALL</sequence>
<proteinExistence type="predicted"/>
<reference evidence="1" key="1">
    <citation type="journal article" date="2020" name="Phytopathology">
        <title>Genome Sequence Resources of Colletotrichum truncatum, C. plurivorum, C. musicola, and C. sojae: Four Species Pathogenic to Soybean (Glycine max).</title>
        <authorList>
            <person name="Rogerio F."/>
            <person name="Boufleur T.R."/>
            <person name="Ciampi-Guillardi M."/>
            <person name="Sukno S.A."/>
            <person name="Thon M.R."/>
            <person name="Massola Junior N.S."/>
            <person name="Baroncelli R."/>
        </authorList>
    </citation>
    <scope>NUCLEOTIDE SEQUENCE</scope>
    <source>
        <strain evidence="1">LFN00145</strain>
    </source>
</reference>
<protein>
    <submittedName>
        <fullName evidence="1">Uncharacterized protein</fullName>
    </submittedName>
</protein>
<gene>
    <name evidence="1" type="ORF">CPLU01_04229</name>
</gene>
<dbReference type="Proteomes" id="UP000654918">
    <property type="component" value="Unassembled WGS sequence"/>
</dbReference>
<dbReference type="EMBL" id="WIGO01000039">
    <property type="protein sequence ID" value="KAF6835553.1"/>
    <property type="molecule type" value="Genomic_DNA"/>
</dbReference>
<organism evidence="1 2">
    <name type="scientific">Colletotrichum plurivorum</name>
    <dbReference type="NCBI Taxonomy" id="2175906"/>
    <lineage>
        <taxon>Eukaryota</taxon>
        <taxon>Fungi</taxon>
        <taxon>Dikarya</taxon>
        <taxon>Ascomycota</taxon>
        <taxon>Pezizomycotina</taxon>
        <taxon>Sordariomycetes</taxon>
        <taxon>Hypocreomycetidae</taxon>
        <taxon>Glomerellales</taxon>
        <taxon>Glomerellaceae</taxon>
        <taxon>Colletotrichum</taxon>
        <taxon>Colletotrichum orchidearum species complex</taxon>
    </lineage>
</organism>
<name>A0A8H6KR52_9PEZI</name>
<dbReference type="AlphaFoldDB" id="A0A8H6KR52"/>
<comment type="caution">
    <text evidence="1">The sequence shown here is derived from an EMBL/GenBank/DDBJ whole genome shotgun (WGS) entry which is preliminary data.</text>
</comment>
<evidence type="ECO:0000313" key="2">
    <source>
        <dbReference type="Proteomes" id="UP000654918"/>
    </source>
</evidence>
<accession>A0A8H6KR52</accession>